<feature type="transmembrane region" description="Helical" evidence="1">
    <location>
        <begin position="122"/>
        <end position="147"/>
    </location>
</feature>
<dbReference type="Pfam" id="PF20153">
    <property type="entry name" value="DUF6535"/>
    <property type="match status" value="1"/>
</dbReference>
<dbReference type="Proteomes" id="UP001362999">
    <property type="component" value="Unassembled WGS sequence"/>
</dbReference>
<gene>
    <name evidence="3" type="ORF">R3P38DRAFT_2529329</name>
</gene>
<evidence type="ECO:0000256" key="1">
    <source>
        <dbReference type="SAM" id="Phobius"/>
    </source>
</evidence>
<comment type="caution">
    <text evidence="3">The sequence shown here is derived from an EMBL/GenBank/DDBJ whole genome shotgun (WGS) entry which is preliminary data.</text>
</comment>
<dbReference type="AlphaFoldDB" id="A0AAW0BK65"/>
<dbReference type="InterPro" id="IPR045338">
    <property type="entry name" value="DUF6535"/>
</dbReference>
<reference evidence="3 4" key="1">
    <citation type="journal article" date="2024" name="J Genomics">
        <title>Draft genome sequencing and assembly of Favolaschia claudopus CIRM-BRFM 2984 isolated from oak limbs.</title>
        <authorList>
            <person name="Navarro D."/>
            <person name="Drula E."/>
            <person name="Chaduli D."/>
            <person name="Cazenave R."/>
            <person name="Ahrendt S."/>
            <person name="Wang J."/>
            <person name="Lipzen A."/>
            <person name="Daum C."/>
            <person name="Barry K."/>
            <person name="Grigoriev I.V."/>
            <person name="Favel A."/>
            <person name="Rosso M.N."/>
            <person name="Martin F."/>
        </authorList>
    </citation>
    <scope>NUCLEOTIDE SEQUENCE [LARGE SCALE GENOMIC DNA]</scope>
    <source>
        <strain evidence="3 4">CIRM-BRFM 2984</strain>
    </source>
</reference>
<evidence type="ECO:0000259" key="2">
    <source>
        <dbReference type="Pfam" id="PF20153"/>
    </source>
</evidence>
<organism evidence="3 4">
    <name type="scientific">Favolaschia claudopus</name>
    <dbReference type="NCBI Taxonomy" id="2862362"/>
    <lineage>
        <taxon>Eukaryota</taxon>
        <taxon>Fungi</taxon>
        <taxon>Dikarya</taxon>
        <taxon>Basidiomycota</taxon>
        <taxon>Agaricomycotina</taxon>
        <taxon>Agaricomycetes</taxon>
        <taxon>Agaricomycetidae</taxon>
        <taxon>Agaricales</taxon>
        <taxon>Marasmiineae</taxon>
        <taxon>Mycenaceae</taxon>
        <taxon>Favolaschia</taxon>
    </lineage>
</organism>
<sequence length="200" mass="22191">VYVAKAEKYDNALVESWKSNMDALGIFAGLFSVPSTILLTQNDTILDRIFAPHLFIPATSSLTCNLLFVSLGLSLSCAFIATLVGQWARSYIHETEMRNSPVIRAPIIAYLYSGLNRFNMRVVVEVIPFLLYLSLILFAGLMVSLSVFVSRDISLWFIAEVAISTLVAAVGKHDSRERDMDGPLMFVSVGFSTNERQRAT</sequence>
<accession>A0AAW0BK65</accession>
<keyword evidence="4" id="KW-1185">Reference proteome</keyword>
<name>A0AAW0BK65_9AGAR</name>
<protein>
    <recommendedName>
        <fullName evidence="2">DUF6535 domain-containing protein</fullName>
    </recommendedName>
</protein>
<keyword evidence="1" id="KW-0472">Membrane</keyword>
<dbReference type="EMBL" id="JAWWNJ010000032">
    <property type="protein sequence ID" value="KAK7026286.1"/>
    <property type="molecule type" value="Genomic_DNA"/>
</dbReference>
<feature type="transmembrane region" description="Helical" evidence="1">
    <location>
        <begin position="66"/>
        <end position="88"/>
    </location>
</feature>
<feature type="domain" description="DUF6535" evidence="2">
    <location>
        <begin position="1"/>
        <end position="145"/>
    </location>
</feature>
<feature type="non-terminal residue" evidence="3">
    <location>
        <position position="1"/>
    </location>
</feature>
<proteinExistence type="predicted"/>
<evidence type="ECO:0000313" key="4">
    <source>
        <dbReference type="Proteomes" id="UP001362999"/>
    </source>
</evidence>
<keyword evidence="1" id="KW-1133">Transmembrane helix</keyword>
<feature type="transmembrane region" description="Helical" evidence="1">
    <location>
        <begin position="153"/>
        <end position="171"/>
    </location>
</feature>
<keyword evidence="1" id="KW-0812">Transmembrane</keyword>
<evidence type="ECO:0000313" key="3">
    <source>
        <dbReference type="EMBL" id="KAK7026286.1"/>
    </source>
</evidence>